<protein>
    <submittedName>
        <fullName evidence="1">Uncharacterized protein</fullName>
    </submittedName>
</protein>
<accession>A0A6J5MKC0</accession>
<evidence type="ECO:0000313" key="2">
    <source>
        <dbReference type="EMBL" id="CAB4158261.1"/>
    </source>
</evidence>
<dbReference type="Pfam" id="PF19668">
    <property type="entry name" value="DUF6171"/>
    <property type="match status" value="1"/>
</dbReference>
<reference evidence="1" key="1">
    <citation type="submission" date="2020-04" db="EMBL/GenBank/DDBJ databases">
        <authorList>
            <person name="Chiriac C."/>
            <person name="Salcher M."/>
            <person name="Ghai R."/>
            <person name="Kavagutti S V."/>
        </authorList>
    </citation>
    <scope>NUCLEOTIDE SEQUENCE</scope>
</reference>
<sequence>MEELSAWEQYKKNLGTTRPWHILSGELRVAEDLATSRLDICKACPELIGVTRQCKKCGCLMTLKVKLEGSECPIGKW</sequence>
<proteinExistence type="predicted"/>
<organism evidence="1">
    <name type="scientific">uncultured Caudovirales phage</name>
    <dbReference type="NCBI Taxonomy" id="2100421"/>
    <lineage>
        <taxon>Viruses</taxon>
        <taxon>Duplodnaviria</taxon>
        <taxon>Heunggongvirae</taxon>
        <taxon>Uroviricota</taxon>
        <taxon>Caudoviricetes</taxon>
        <taxon>Peduoviridae</taxon>
        <taxon>Maltschvirus</taxon>
        <taxon>Maltschvirus maltsch</taxon>
    </lineage>
</organism>
<gene>
    <name evidence="1" type="ORF">UFOVP429_38</name>
    <name evidence="2" type="ORF">UFOVP696_129</name>
</gene>
<evidence type="ECO:0000313" key="1">
    <source>
        <dbReference type="EMBL" id="CAB4147625.1"/>
    </source>
</evidence>
<name>A0A6J5MKC0_9CAUD</name>
<dbReference type="EMBL" id="LR796484">
    <property type="protein sequence ID" value="CAB4147625.1"/>
    <property type="molecule type" value="Genomic_DNA"/>
</dbReference>
<dbReference type="EMBL" id="LR796666">
    <property type="protein sequence ID" value="CAB4158261.1"/>
    <property type="molecule type" value="Genomic_DNA"/>
</dbReference>
<dbReference type="InterPro" id="IPR046169">
    <property type="entry name" value="DUF6171"/>
</dbReference>